<feature type="non-terminal residue" evidence="2">
    <location>
        <position position="95"/>
    </location>
</feature>
<organism evidence="2">
    <name type="scientific">marine sediment metagenome</name>
    <dbReference type="NCBI Taxonomy" id="412755"/>
    <lineage>
        <taxon>unclassified sequences</taxon>
        <taxon>metagenomes</taxon>
        <taxon>ecological metagenomes</taxon>
    </lineage>
</organism>
<name>X1LZ58_9ZZZZ</name>
<comment type="caution">
    <text evidence="2">The sequence shown here is derived from an EMBL/GenBank/DDBJ whole genome shotgun (WGS) entry which is preliminary data.</text>
</comment>
<proteinExistence type="predicted"/>
<reference evidence="2" key="1">
    <citation type="journal article" date="2014" name="Front. Microbiol.">
        <title>High frequency of phylogenetically diverse reductive dehalogenase-homologous genes in deep subseafloor sedimentary metagenomes.</title>
        <authorList>
            <person name="Kawai M."/>
            <person name="Futagami T."/>
            <person name="Toyoda A."/>
            <person name="Takaki Y."/>
            <person name="Nishi S."/>
            <person name="Hori S."/>
            <person name="Arai W."/>
            <person name="Tsubouchi T."/>
            <person name="Morono Y."/>
            <person name="Uchiyama I."/>
            <person name="Ito T."/>
            <person name="Fujiyama A."/>
            <person name="Inagaki F."/>
            <person name="Takami H."/>
        </authorList>
    </citation>
    <scope>NUCLEOTIDE SEQUENCE</scope>
    <source>
        <strain evidence="2">Expedition CK06-06</strain>
    </source>
</reference>
<protein>
    <recommendedName>
        <fullName evidence="1">BPL/LPL catalytic domain-containing protein</fullName>
    </recommendedName>
</protein>
<evidence type="ECO:0000313" key="2">
    <source>
        <dbReference type="EMBL" id="GAI24378.1"/>
    </source>
</evidence>
<dbReference type="SUPFAM" id="SSF55681">
    <property type="entry name" value="Class II aaRS and biotin synthetases"/>
    <property type="match status" value="1"/>
</dbReference>
<dbReference type="InterPro" id="IPR045864">
    <property type="entry name" value="aa-tRNA-synth_II/BPL/LPL"/>
</dbReference>
<sequence>METSKQKTSAGINRIINSLKNHNTCKNILSFDLGLISYNHAYNLQTKLFELIKLKDKPGVILLLEHYPVITIGSNRDTGNLLVSREELRQQDIEL</sequence>
<gene>
    <name evidence="2" type="ORF">S06H3_24449</name>
</gene>
<dbReference type="PROSITE" id="PS51733">
    <property type="entry name" value="BPL_LPL_CATALYTIC"/>
    <property type="match status" value="1"/>
</dbReference>
<accession>X1LZ58</accession>
<evidence type="ECO:0000259" key="1">
    <source>
        <dbReference type="PROSITE" id="PS51733"/>
    </source>
</evidence>
<feature type="domain" description="BPL/LPL catalytic" evidence="1">
    <location>
        <begin position="55"/>
        <end position="95"/>
    </location>
</feature>
<dbReference type="AlphaFoldDB" id="X1LZ58"/>
<dbReference type="Gene3D" id="3.30.930.10">
    <property type="entry name" value="Bira Bifunctional Protein, Domain 2"/>
    <property type="match status" value="1"/>
</dbReference>
<dbReference type="EMBL" id="BARV01013604">
    <property type="protein sequence ID" value="GAI24378.1"/>
    <property type="molecule type" value="Genomic_DNA"/>
</dbReference>
<dbReference type="InterPro" id="IPR004143">
    <property type="entry name" value="BPL_LPL_catalytic"/>
</dbReference>